<keyword evidence="1" id="KW-0732">Signal</keyword>
<dbReference type="KEGG" id="cpor:BED41_14605"/>
<gene>
    <name evidence="2" type="ORF">BED41_14605</name>
</gene>
<feature type="chain" id="PRO_5008539036" description="DUF4412 domain-containing protein" evidence="1">
    <location>
        <begin position="27"/>
        <end position="206"/>
    </location>
</feature>
<dbReference type="AlphaFoldDB" id="A0A1B2I8D2"/>
<dbReference type="RefSeq" id="WP_066747964.1">
    <property type="nucleotide sequence ID" value="NZ_CAUFKJ010000006.1"/>
</dbReference>
<reference evidence="2" key="1">
    <citation type="submission" date="2016-08" db="EMBL/GenBank/DDBJ databases">
        <title>Complete genome of Cloacibacillus porcorum.</title>
        <authorList>
            <person name="Looft T."/>
            <person name="Bayles D.O."/>
            <person name="Alt D.P."/>
        </authorList>
    </citation>
    <scope>NUCLEOTIDE SEQUENCE [LARGE SCALE GENOMIC DNA]</scope>
    <source>
        <strain evidence="2">CL-84</strain>
    </source>
</reference>
<sequence length="206" mass="23792">MKLKKITIITASAAILILAFALQALAMDFSAEFVEKDGDSVRKGKIYMTGQKSRFEMEGMDEIEVTRADKKVMWIIFPKKRVYVEEEFWGVIPGDIGETGAPKDTGDLSRKDLGYEMVDSYRLKKFLVTVKYNKGETQDQYYEWYRTGFPIPVKMESMNGAVSYEYKKIKMAPQDPSLFNEPKGYKKITIDELEKLEAEWAKDKKK</sequence>
<feature type="signal peptide" evidence="1">
    <location>
        <begin position="1"/>
        <end position="26"/>
    </location>
</feature>
<organism evidence="2 3">
    <name type="scientific">Cloacibacillus porcorum</name>
    <dbReference type="NCBI Taxonomy" id="1197717"/>
    <lineage>
        <taxon>Bacteria</taxon>
        <taxon>Thermotogati</taxon>
        <taxon>Synergistota</taxon>
        <taxon>Synergistia</taxon>
        <taxon>Synergistales</taxon>
        <taxon>Synergistaceae</taxon>
        <taxon>Cloacibacillus</taxon>
    </lineage>
</organism>
<evidence type="ECO:0000313" key="2">
    <source>
        <dbReference type="EMBL" id="ANZ46223.1"/>
    </source>
</evidence>
<proteinExistence type="predicted"/>
<evidence type="ECO:0000256" key="1">
    <source>
        <dbReference type="SAM" id="SignalP"/>
    </source>
</evidence>
<dbReference type="EMBL" id="CP016757">
    <property type="protein sequence ID" value="ANZ46223.1"/>
    <property type="molecule type" value="Genomic_DNA"/>
</dbReference>
<name>A0A1B2I8D2_9BACT</name>
<dbReference type="OrthoDB" id="5098at2"/>
<dbReference type="GeneID" id="83059076"/>
<keyword evidence="3" id="KW-1185">Reference proteome</keyword>
<protein>
    <recommendedName>
        <fullName evidence="4">DUF4412 domain-containing protein</fullName>
    </recommendedName>
</protein>
<dbReference type="Proteomes" id="UP000093044">
    <property type="component" value="Chromosome"/>
</dbReference>
<evidence type="ECO:0000313" key="3">
    <source>
        <dbReference type="Proteomes" id="UP000093044"/>
    </source>
</evidence>
<evidence type="ECO:0008006" key="4">
    <source>
        <dbReference type="Google" id="ProtNLM"/>
    </source>
</evidence>
<accession>A0A1B2I8D2</accession>